<keyword evidence="4 7" id="KW-1133">Transmembrane helix</keyword>
<dbReference type="AlphaFoldDB" id="A0AAV4IZX4"/>
<feature type="transmembrane region" description="Helical" evidence="7">
    <location>
        <begin position="119"/>
        <end position="146"/>
    </location>
</feature>
<dbReference type="EMBL" id="BMAT01002835">
    <property type="protein sequence ID" value="GFS15238.1"/>
    <property type="molecule type" value="Genomic_DNA"/>
</dbReference>
<accession>A0AAV4IZX4</accession>
<feature type="signal peptide" evidence="8">
    <location>
        <begin position="1"/>
        <end position="17"/>
    </location>
</feature>
<evidence type="ECO:0000256" key="6">
    <source>
        <dbReference type="ARBA" id="ARBA00023180"/>
    </source>
</evidence>
<evidence type="ECO:0000256" key="2">
    <source>
        <dbReference type="ARBA" id="ARBA00006058"/>
    </source>
</evidence>
<sequence>MLLLLLVLVTSTVGVTGADSKKPYVDRLEPPELNDDLGSKADANSNIDFFHSTGKGDYKAGKDGEPVTMVMTSWFYDMSAGIARSALSSAFPFETFSIVLDGEIQAISWKQTAKDYVGFFTAIAVGIVLLLVVPIAAISFCCCRCFNKCGGRRRFDNPYEAGYKAHCGRSTTIILFTIPLLFAITGTVLMFLANHNLTTQLNNLKDDGLDKIDDIGTFLDNTVDQAQLAIFGKYNFTTDVIKRDLHNIGFLVGQPIRSDVLTTTALDVIYDRIIEMEEDAQSILKLLEETKGLKKDYEDNSKKIANEFIGGNFRTSVKKATTSFTFPEGETYLKKMDNGQKIELVDVEPTIKKLKKFIDAGIRSFVEKVST</sequence>
<dbReference type="InterPro" id="IPR008795">
    <property type="entry name" value="Prominin"/>
</dbReference>
<evidence type="ECO:0000256" key="5">
    <source>
        <dbReference type="ARBA" id="ARBA00023136"/>
    </source>
</evidence>
<feature type="chain" id="PRO_5043327052" evidence="8">
    <location>
        <begin position="18"/>
        <end position="371"/>
    </location>
</feature>
<evidence type="ECO:0000256" key="1">
    <source>
        <dbReference type="ARBA" id="ARBA00004141"/>
    </source>
</evidence>
<feature type="transmembrane region" description="Helical" evidence="7">
    <location>
        <begin position="173"/>
        <end position="193"/>
    </location>
</feature>
<keyword evidence="10" id="KW-1185">Reference proteome</keyword>
<protein>
    <submittedName>
        <fullName evidence="9">Prominin 1a</fullName>
    </submittedName>
</protein>
<keyword evidence="3 7" id="KW-0812">Transmembrane</keyword>
<evidence type="ECO:0000256" key="3">
    <source>
        <dbReference type="ARBA" id="ARBA00022692"/>
    </source>
</evidence>
<dbReference type="PANTHER" id="PTHR22730">
    <property type="entry name" value="PROMININ PROM PROTEIN"/>
    <property type="match status" value="1"/>
</dbReference>
<evidence type="ECO:0000313" key="10">
    <source>
        <dbReference type="Proteomes" id="UP000762676"/>
    </source>
</evidence>
<keyword evidence="6" id="KW-0325">Glycoprotein</keyword>
<comment type="subcellular location">
    <subcellularLocation>
        <location evidence="1">Membrane</location>
        <topology evidence="1">Multi-pass membrane protein</topology>
    </subcellularLocation>
</comment>
<evidence type="ECO:0000256" key="7">
    <source>
        <dbReference type="SAM" id="Phobius"/>
    </source>
</evidence>
<organism evidence="9 10">
    <name type="scientific">Elysia marginata</name>
    <dbReference type="NCBI Taxonomy" id="1093978"/>
    <lineage>
        <taxon>Eukaryota</taxon>
        <taxon>Metazoa</taxon>
        <taxon>Spiralia</taxon>
        <taxon>Lophotrochozoa</taxon>
        <taxon>Mollusca</taxon>
        <taxon>Gastropoda</taxon>
        <taxon>Heterobranchia</taxon>
        <taxon>Euthyneura</taxon>
        <taxon>Panpulmonata</taxon>
        <taxon>Sacoglossa</taxon>
        <taxon>Placobranchoidea</taxon>
        <taxon>Plakobranchidae</taxon>
        <taxon>Elysia</taxon>
    </lineage>
</organism>
<dbReference type="PANTHER" id="PTHR22730:SF1">
    <property type="entry name" value="PROMININ-LIKE PROTEIN"/>
    <property type="match status" value="1"/>
</dbReference>
<dbReference type="GO" id="GO:0016020">
    <property type="term" value="C:membrane"/>
    <property type="evidence" value="ECO:0007669"/>
    <property type="project" value="UniProtKB-SubCell"/>
</dbReference>
<evidence type="ECO:0000256" key="4">
    <source>
        <dbReference type="ARBA" id="ARBA00022989"/>
    </source>
</evidence>
<reference evidence="9 10" key="1">
    <citation type="journal article" date="2021" name="Elife">
        <title>Chloroplast acquisition without the gene transfer in kleptoplastic sea slugs, Plakobranchus ocellatus.</title>
        <authorList>
            <person name="Maeda T."/>
            <person name="Takahashi S."/>
            <person name="Yoshida T."/>
            <person name="Shimamura S."/>
            <person name="Takaki Y."/>
            <person name="Nagai Y."/>
            <person name="Toyoda A."/>
            <person name="Suzuki Y."/>
            <person name="Arimoto A."/>
            <person name="Ishii H."/>
            <person name="Satoh N."/>
            <person name="Nishiyama T."/>
            <person name="Hasebe M."/>
            <person name="Maruyama T."/>
            <person name="Minagawa J."/>
            <person name="Obokata J."/>
            <person name="Shigenobu S."/>
        </authorList>
    </citation>
    <scope>NUCLEOTIDE SEQUENCE [LARGE SCALE GENOMIC DNA]</scope>
</reference>
<comment type="similarity">
    <text evidence="2">Belongs to the prominin family.</text>
</comment>
<proteinExistence type="inferred from homology"/>
<keyword evidence="5 7" id="KW-0472">Membrane</keyword>
<keyword evidence="8" id="KW-0732">Signal</keyword>
<name>A0AAV4IZX4_9GAST</name>
<dbReference type="Pfam" id="PF05478">
    <property type="entry name" value="Prominin"/>
    <property type="match status" value="1"/>
</dbReference>
<comment type="caution">
    <text evidence="9">The sequence shown here is derived from an EMBL/GenBank/DDBJ whole genome shotgun (WGS) entry which is preliminary data.</text>
</comment>
<gene>
    <name evidence="9" type="ORF">ElyMa_001444100</name>
</gene>
<dbReference type="Proteomes" id="UP000762676">
    <property type="component" value="Unassembled WGS sequence"/>
</dbReference>
<evidence type="ECO:0000256" key="8">
    <source>
        <dbReference type="SAM" id="SignalP"/>
    </source>
</evidence>
<evidence type="ECO:0000313" key="9">
    <source>
        <dbReference type="EMBL" id="GFS15238.1"/>
    </source>
</evidence>